<proteinExistence type="predicted"/>
<comment type="caution">
    <text evidence="8">The sequence shown here is derived from an EMBL/GenBank/DDBJ whole genome shotgun (WGS) entry which is preliminary data.</text>
</comment>
<dbReference type="Pfam" id="PF23011">
    <property type="entry name" value="PHD-1st_NSD"/>
    <property type="match status" value="1"/>
</dbReference>
<dbReference type="AlphaFoldDB" id="A0A9Q0K1U5"/>
<dbReference type="Pfam" id="PF16135">
    <property type="entry name" value="TDBD"/>
    <property type="match status" value="1"/>
</dbReference>
<keyword evidence="4" id="KW-0862">Zinc</keyword>
<dbReference type="InterPro" id="IPR011011">
    <property type="entry name" value="Znf_FYVE_PHD"/>
</dbReference>
<dbReference type="InterPro" id="IPR013083">
    <property type="entry name" value="Znf_RING/FYVE/PHD"/>
</dbReference>
<dbReference type="InterPro" id="IPR059153">
    <property type="entry name" value="NSD_PHD-1st"/>
</dbReference>
<dbReference type="GO" id="GO:0005634">
    <property type="term" value="C:nucleus"/>
    <property type="evidence" value="ECO:0007669"/>
    <property type="project" value="UniProtKB-SubCell"/>
</dbReference>
<dbReference type="SMART" id="SM00249">
    <property type="entry name" value="PHD"/>
    <property type="match status" value="2"/>
</dbReference>
<gene>
    <name evidence="8" type="ORF">NE237_019597</name>
</gene>
<protein>
    <recommendedName>
        <fullName evidence="7">PHD-type domain-containing protein</fullName>
    </recommendedName>
</protein>
<evidence type="ECO:0000256" key="6">
    <source>
        <dbReference type="PROSITE-ProRule" id="PRU00146"/>
    </source>
</evidence>
<dbReference type="GO" id="GO:0008270">
    <property type="term" value="F:zinc ion binding"/>
    <property type="evidence" value="ECO:0007669"/>
    <property type="project" value="UniProtKB-KW"/>
</dbReference>
<dbReference type="Gene3D" id="3.40.630.30">
    <property type="match status" value="1"/>
</dbReference>
<evidence type="ECO:0000256" key="1">
    <source>
        <dbReference type="ARBA" id="ARBA00004123"/>
    </source>
</evidence>
<dbReference type="InterPro" id="IPR056511">
    <property type="entry name" value="IDM1_C"/>
</dbReference>
<dbReference type="SUPFAM" id="SSF55729">
    <property type="entry name" value="Acyl-CoA N-acyltransferases (Nat)"/>
    <property type="match status" value="1"/>
</dbReference>
<dbReference type="PANTHER" id="PTHR46309:SF12">
    <property type="entry name" value="GB|AAC80581.1"/>
    <property type="match status" value="1"/>
</dbReference>
<name>A0A9Q0K1U5_9MAGN</name>
<dbReference type="InterPro" id="IPR054292">
    <property type="entry name" value="DUF7028"/>
</dbReference>
<dbReference type="InterPro" id="IPR042163">
    <property type="entry name" value="PHF12"/>
</dbReference>
<dbReference type="GO" id="GO:0006357">
    <property type="term" value="P:regulation of transcription by RNA polymerase II"/>
    <property type="evidence" value="ECO:0007669"/>
    <property type="project" value="TreeGrafter"/>
</dbReference>
<keyword evidence="3 6" id="KW-0863">Zinc-finger</keyword>
<dbReference type="Gene3D" id="3.30.40.10">
    <property type="entry name" value="Zinc/RING finger domain, C3HC4 (zinc finger)"/>
    <property type="match status" value="2"/>
</dbReference>
<keyword evidence="9" id="KW-1185">Reference proteome</keyword>
<dbReference type="GO" id="GO:0003714">
    <property type="term" value="F:transcription corepressor activity"/>
    <property type="evidence" value="ECO:0007669"/>
    <property type="project" value="InterPro"/>
</dbReference>
<sequence length="674" mass="77614">MVPLHSEMIFVEPVFCRQAVLNWCACGSREKKKELMESGNVKSGEMSLQAKKHLSAVGWKFSYAEKKGKIPKKSELRYLSPKGRYFHSLRTACIECMKDPEFFSKDITARSEIPIQSMVRQDGLEGAVLENRKKRRNPPDQDVDIRKPRSILSLLIDNNAVMPNAKVYYTGRKGDRRMKGGWITRDGINCDCCQKLFNLSGFEVHAGSTYRRPAASIVLEDGRSLLECQTHILNKCEILRPNTHKRVRGGQPHYKSDFICSICHYGGELLLCDGCPSVFHLSCVGLMDLPEGNWFCPSCRCGLCGQNEFHGNLMDLHCDQCGRGYHFGCLRESGLVKLEDHPKGKWFCTKKCESIFISLHEILGKSFPVGDTNLSWVILQSSKDGRGDPKESSGAELRTDYYRKLNAAVGLMHECFEPIGELNTNGDLVEDLIFSKWSERNHRNFQGFYTVLLQQRDELICVATVRIHNEKVAEVPLIGTRLQYRRKGMCHLLMNEIEKKLIEFGVERLVLPAAAKVLNMWTTYFRFSKMTDSERLNDIGYTFLNFQDTIMCQKLLTKISSSNQCYECVDIDKCRVDSEVTQDDQIEKSEIVEQFQQEDQIEQSEIVEQLQEEEILNERMECLQPDQINEELLNERMECLQPDQIDEEFWRDFLSPDVFNEDLLYYPSSNQNDR</sequence>
<keyword evidence="2" id="KW-0479">Metal-binding</keyword>
<dbReference type="OrthoDB" id="1903104at2759"/>
<evidence type="ECO:0000256" key="2">
    <source>
        <dbReference type="ARBA" id="ARBA00022723"/>
    </source>
</evidence>
<dbReference type="EMBL" id="JAMYWD010000009">
    <property type="protein sequence ID" value="KAJ4959687.1"/>
    <property type="molecule type" value="Genomic_DNA"/>
</dbReference>
<organism evidence="8 9">
    <name type="scientific">Protea cynaroides</name>
    <dbReference type="NCBI Taxonomy" id="273540"/>
    <lineage>
        <taxon>Eukaryota</taxon>
        <taxon>Viridiplantae</taxon>
        <taxon>Streptophyta</taxon>
        <taxon>Embryophyta</taxon>
        <taxon>Tracheophyta</taxon>
        <taxon>Spermatophyta</taxon>
        <taxon>Magnoliopsida</taxon>
        <taxon>Proteales</taxon>
        <taxon>Proteaceae</taxon>
        <taxon>Protea</taxon>
    </lineage>
</organism>
<dbReference type="PANTHER" id="PTHR46309">
    <property type="entry name" value="PHD FINGER PROTEIN 12"/>
    <property type="match status" value="1"/>
</dbReference>
<evidence type="ECO:0000313" key="8">
    <source>
        <dbReference type="EMBL" id="KAJ4959687.1"/>
    </source>
</evidence>
<evidence type="ECO:0000256" key="3">
    <source>
        <dbReference type="ARBA" id="ARBA00022771"/>
    </source>
</evidence>
<dbReference type="CDD" id="cd04301">
    <property type="entry name" value="NAT_SF"/>
    <property type="match status" value="1"/>
</dbReference>
<dbReference type="InterPro" id="IPR016181">
    <property type="entry name" value="Acyl_CoA_acyltransferase"/>
</dbReference>
<evidence type="ECO:0000313" key="9">
    <source>
        <dbReference type="Proteomes" id="UP001141806"/>
    </source>
</evidence>
<dbReference type="PROSITE" id="PS50016">
    <property type="entry name" value="ZF_PHD_2"/>
    <property type="match status" value="1"/>
</dbReference>
<dbReference type="InterPro" id="IPR032308">
    <property type="entry name" value="TDBD"/>
</dbReference>
<accession>A0A9Q0K1U5</accession>
<dbReference type="Pfam" id="PF23209">
    <property type="entry name" value="IDM1_C"/>
    <property type="match status" value="1"/>
</dbReference>
<dbReference type="Pfam" id="PF22970">
    <property type="entry name" value="DUF7028"/>
    <property type="match status" value="1"/>
</dbReference>
<comment type="subcellular location">
    <subcellularLocation>
        <location evidence="1">Nucleus</location>
    </subcellularLocation>
</comment>
<evidence type="ECO:0000256" key="5">
    <source>
        <dbReference type="ARBA" id="ARBA00023242"/>
    </source>
</evidence>
<keyword evidence="5" id="KW-0539">Nucleus</keyword>
<dbReference type="InterPro" id="IPR019787">
    <property type="entry name" value="Znf_PHD-finger"/>
</dbReference>
<evidence type="ECO:0000259" key="7">
    <source>
        <dbReference type="PROSITE" id="PS50016"/>
    </source>
</evidence>
<dbReference type="Proteomes" id="UP001141806">
    <property type="component" value="Unassembled WGS sequence"/>
</dbReference>
<evidence type="ECO:0000256" key="4">
    <source>
        <dbReference type="ARBA" id="ARBA00022833"/>
    </source>
</evidence>
<dbReference type="InterPro" id="IPR001965">
    <property type="entry name" value="Znf_PHD"/>
</dbReference>
<dbReference type="SUPFAM" id="SSF57903">
    <property type="entry name" value="FYVE/PHD zinc finger"/>
    <property type="match status" value="2"/>
</dbReference>
<feature type="domain" description="PHD-type" evidence="7">
    <location>
        <begin position="257"/>
        <end position="302"/>
    </location>
</feature>
<reference evidence="8" key="1">
    <citation type="journal article" date="2023" name="Plant J.">
        <title>The genome of the king protea, Protea cynaroides.</title>
        <authorList>
            <person name="Chang J."/>
            <person name="Duong T.A."/>
            <person name="Schoeman C."/>
            <person name="Ma X."/>
            <person name="Roodt D."/>
            <person name="Barker N."/>
            <person name="Li Z."/>
            <person name="Van de Peer Y."/>
            <person name="Mizrachi E."/>
        </authorList>
    </citation>
    <scope>NUCLEOTIDE SEQUENCE</scope>
    <source>
        <tissue evidence="8">Young leaves</tissue>
    </source>
</reference>